<accession>A0ABP1CCX7</accession>
<sequence length="44" mass="5381">MQTLRRRLRRGIEIEHFKQRSAVLDTEWMQRDMFRFSVAVSTVV</sequence>
<protein>
    <recommendedName>
        <fullName evidence="3">Transposase DDE domain-containing protein</fullName>
    </recommendedName>
</protein>
<dbReference type="Proteomes" id="UP001497493">
    <property type="component" value="Plasmid 2"/>
</dbReference>
<keyword evidence="2" id="KW-1185">Reference proteome</keyword>
<keyword evidence="1" id="KW-0614">Plasmid</keyword>
<geneLocation type="plasmid" evidence="1 2">
    <name>2</name>
</geneLocation>
<proteinExistence type="predicted"/>
<evidence type="ECO:0000313" key="2">
    <source>
        <dbReference type="Proteomes" id="UP001497493"/>
    </source>
</evidence>
<reference evidence="1 2" key="1">
    <citation type="submission" date="2024-04" db="EMBL/GenBank/DDBJ databases">
        <authorList>
            <person name="Cremers G."/>
        </authorList>
    </citation>
    <scope>NUCLEOTIDE SEQUENCE [LARGE SCALE GENOMIC DNA]</scope>
    <source>
        <strain evidence="1">MeCH1-AG</strain>
        <plasmid evidence="1 2">2</plasmid>
    </source>
</reference>
<evidence type="ECO:0008006" key="3">
    <source>
        <dbReference type="Google" id="ProtNLM"/>
    </source>
</evidence>
<organism evidence="1 2">
    <name type="scientific">Candidatus Methylocalor cossyra</name>
    <dbReference type="NCBI Taxonomy" id="3108543"/>
    <lineage>
        <taxon>Bacteria</taxon>
        <taxon>Pseudomonadati</taxon>
        <taxon>Pseudomonadota</taxon>
        <taxon>Gammaproteobacteria</taxon>
        <taxon>Methylococcales</taxon>
        <taxon>Methylococcaceae</taxon>
        <taxon>Candidatus Methylocalor</taxon>
    </lineage>
</organism>
<name>A0ABP1CCX7_9GAMM</name>
<evidence type="ECO:0000313" key="1">
    <source>
        <dbReference type="EMBL" id="CAL1242044.1"/>
    </source>
</evidence>
<gene>
    <name evidence="1" type="ORF">MECH1_V1_P0112</name>
</gene>
<dbReference type="EMBL" id="OZ026885">
    <property type="protein sequence ID" value="CAL1242044.1"/>
    <property type="molecule type" value="Genomic_DNA"/>
</dbReference>